<keyword evidence="4" id="KW-1185">Reference proteome</keyword>
<evidence type="ECO:0000313" key="4">
    <source>
        <dbReference type="Proteomes" id="UP001221150"/>
    </source>
</evidence>
<protein>
    <submittedName>
        <fullName evidence="3">Uncharacterized protein</fullName>
    </submittedName>
</protein>
<sequence length="140" mass="13793">MGETAKNDEATKNTGSTSRKSAGSKATAARSATRRAAGAGASKATAASESAGSADAGEAASGRVVALSTKAKASGEFLASVPEKSMQFASTTWTLVKNRKTIAAGVGSGVIAALLGAYGLGRTAARRGHGPFTRATGGRF</sequence>
<evidence type="ECO:0000256" key="2">
    <source>
        <dbReference type="SAM" id="Phobius"/>
    </source>
</evidence>
<dbReference type="Proteomes" id="UP001221150">
    <property type="component" value="Unassembled WGS sequence"/>
</dbReference>
<comment type="caution">
    <text evidence="3">The sequence shown here is derived from an EMBL/GenBank/DDBJ whole genome shotgun (WGS) entry which is preliminary data.</text>
</comment>
<accession>A0ABT6A5A2</accession>
<keyword evidence="2" id="KW-1133">Transmembrane helix</keyword>
<feature type="compositionally biased region" description="Low complexity" evidence="1">
    <location>
        <begin position="14"/>
        <end position="59"/>
    </location>
</feature>
<feature type="transmembrane region" description="Helical" evidence="2">
    <location>
        <begin position="102"/>
        <end position="121"/>
    </location>
</feature>
<organism evidence="3 4">
    <name type="scientific">Streptomyces tropicalis</name>
    <dbReference type="NCBI Taxonomy" id="3034234"/>
    <lineage>
        <taxon>Bacteria</taxon>
        <taxon>Bacillati</taxon>
        <taxon>Actinomycetota</taxon>
        <taxon>Actinomycetes</taxon>
        <taxon>Kitasatosporales</taxon>
        <taxon>Streptomycetaceae</taxon>
        <taxon>Streptomyces</taxon>
    </lineage>
</organism>
<gene>
    <name evidence="3" type="ORF">P3H78_13040</name>
</gene>
<keyword evidence="2" id="KW-0472">Membrane</keyword>
<dbReference type="RefSeq" id="WP_276109092.1">
    <property type="nucleotide sequence ID" value="NZ_JARJBB010000005.1"/>
</dbReference>
<evidence type="ECO:0000313" key="3">
    <source>
        <dbReference type="EMBL" id="MDF3299541.1"/>
    </source>
</evidence>
<evidence type="ECO:0000256" key="1">
    <source>
        <dbReference type="SAM" id="MobiDB-lite"/>
    </source>
</evidence>
<keyword evidence="2" id="KW-0812">Transmembrane</keyword>
<reference evidence="3 4" key="1">
    <citation type="submission" date="2023-03" db="EMBL/GenBank/DDBJ databases">
        <title>Draft genome sequence of Streptomyces sp. K1PA1 isolated from peat swamp forest in Thailand.</title>
        <authorList>
            <person name="Klaysubun C."/>
            <person name="Duangmal K."/>
        </authorList>
    </citation>
    <scope>NUCLEOTIDE SEQUENCE [LARGE SCALE GENOMIC DNA]</scope>
    <source>
        <strain evidence="3 4">K1PA1</strain>
    </source>
</reference>
<dbReference type="EMBL" id="JARJBB010000005">
    <property type="protein sequence ID" value="MDF3299541.1"/>
    <property type="molecule type" value="Genomic_DNA"/>
</dbReference>
<name>A0ABT6A5A2_9ACTN</name>
<feature type="compositionally biased region" description="Basic and acidic residues" evidence="1">
    <location>
        <begin position="1"/>
        <end position="11"/>
    </location>
</feature>
<feature type="region of interest" description="Disordered" evidence="1">
    <location>
        <begin position="1"/>
        <end position="59"/>
    </location>
</feature>
<proteinExistence type="predicted"/>